<keyword evidence="1" id="KW-0812">Transmembrane</keyword>
<dbReference type="Proteomes" id="UP000037193">
    <property type="component" value="Unassembled WGS sequence"/>
</dbReference>
<dbReference type="Pfam" id="PF20990">
    <property type="entry name" value="DUF2207_C"/>
    <property type="match status" value="1"/>
</dbReference>
<evidence type="ECO:0000259" key="2">
    <source>
        <dbReference type="Pfam" id="PF09972"/>
    </source>
</evidence>
<keyword evidence="1" id="KW-1133">Transmembrane helix</keyword>
<dbReference type="EMBL" id="AVQD01000017">
    <property type="protein sequence ID" value="KOA38503.1"/>
    <property type="molecule type" value="Genomic_DNA"/>
</dbReference>
<gene>
    <name evidence="4" type="ORF">BBM1128_10235</name>
</gene>
<name>A0A0L7ATY1_BIFBR</name>
<feature type="domain" description="DUF2207" evidence="2">
    <location>
        <begin position="43"/>
        <end position="274"/>
    </location>
</feature>
<organism evidence="4 5">
    <name type="scientific">Bifidobacterium breve MCC 1128</name>
    <dbReference type="NCBI Taxonomy" id="1365965"/>
    <lineage>
        <taxon>Bacteria</taxon>
        <taxon>Bacillati</taxon>
        <taxon>Actinomycetota</taxon>
        <taxon>Actinomycetes</taxon>
        <taxon>Bifidobacteriales</taxon>
        <taxon>Bifidobacteriaceae</taxon>
        <taxon>Bifidobacterium</taxon>
    </lineage>
</organism>
<dbReference type="PROSITE" id="PS51257">
    <property type="entry name" value="PROKAR_LIPOPROTEIN"/>
    <property type="match status" value="1"/>
</dbReference>
<comment type="caution">
    <text evidence="4">The sequence shown here is derived from an EMBL/GenBank/DDBJ whole genome shotgun (WGS) entry which is preliminary data.</text>
</comment>
<feature type="transmembrane region" description="Helical" evidence="1">
    <location>
        <begin position="546"/>
        <end position="566"/>
    </location>
</feature>
<proteinExistence type="predicted"/>
<evidence type="ECO:0000313" key="4">
    <source>
        <dbReference type="EMBL" id="KOA38503.1"/>
    </source>
</evidence>
<protein>
    <submittedName>
        <fullName evidence="4">Membrane protein</fullName>
    </submittedName>
</protein>
<reference evidence="4 5" key="1">
    <citation type="journal article" date="2015" name="Int J Genomics">
        <title>Comparative Genomics Revealed Genetic Diversity and Species/Strain-Level Differences in Carbohydrate Metabolism of Three Probiotic Bifidobacterial Species.</title>
        <authorList>
            <person name="Odamaki T."/>
            <person name="Horigome A."/>
            <person name="Sugahara H."/>
            <person name="Hashikura N."/>
            <person name="Minami J."/>
            <person name="Xiao J.Z."/>
            <person name="Abe F."/>
        </authorList>
    </citation>
    <scope>NUCLEOTIDE SEQUENCE [LARGE SCALE GENOMIC DNA]</scope>
    <source>
        <strain evidence="4 5">MCC 1128</strain>
    </source>
</reference>
<accession>A0A0L7ATY1</accession>
<feature type="transmembrane region" description="Helical" evidence="1">
    <location>
        <begin position="523"/>
        <end position="540"/>
    </location>
</feature>
<keyword evidence="1" id="KW-0472">Membrane</keyword>
<dbReference type="AlphaFoldDB" id="A0A0L7ATY1"/>
<evidence type="ECO:0000313" key="5">
    <source>
        <dbReference type="Proteomes" id="UP000037193"/>
    </source>
</evidence>
<dbReference type="RefSeq" id="WP_052789732.1">
    <property type="nucleotide sequence ID" value="NZ_AVQD01000017.1"/>
</dbReference>
<evidence type="ECO:0000259" key="3">
    <source>
        <dbReference type="Pfam" id="PF20990"/>
    </source>
</evidence>
<sequence>MKKRFIRAGVISALITFAVACFAVLMMVIMPAGDSADLSYRTLDYDVTATADGNLKVTQRIDVKLRDRSDDDGDRPWKQLFQQYSLAPGNLTDITDISVRNVTDGIDYAQQTEPKLPSAVSSNEAWNSDYANHWYIADVSASSDNPQPYTPGTDGIQVGESSKSAKTVEIGWNIPVTTEANSMKFEVSFTMHNVATKWQDVASFQWEPFGKKNQVPIGTVTGTVHFPEGITGKTSWAWLHTERTSETKRESDGSYTFTAYNIRTGDYLDVVAAFDSSKAGDMARTQPGDHLNDLKTSEYNQQQRWLDRQRLAARIRLIGWIATIVIGLALCIWGVWAAIASNRRAQYHGDIEYWRDQPGISPASAARLITLVDASATGSSSDRELTATMLSLAVKKAIAIYPGPADMYRGIDMSQATPVGLIQMITADPGKMNAARNTSTIVILPASLDAASNIEQLGLSQSEEALLALLITISQRVGCPVFDLNQMKNVCKDWASGYLELNKFTDSCAAEYSPLTSTASSQWAVAGVLAVVLGLGALIVNGTTGFMVAGMITGLPLLLVGLFCLLGGTSTVLTEPGHEMAGRCLGLKRYMQDFSNFADRGAADIAMWDWYMVYAAAFGISERVMKELAKAYPQVNDPAWLDANAAGTLFYWNYRPYGWYGGRYYGDSATADQGNLGAAGPVPAYGGTSFAGGFSDLGSQLSAGFADISSTIQAAAPSSDSGSDFGSFGSGGGSGFGGSFGGSGGGSFGGR</sequence>
<dbReference type="PATRIC" id="fig|1365965.3.peg.2066"/>
<dbReference type="InterPro" id="IPR048389">
    <property type="entry name" value="YciQ-like_C"/>
</dbReference>
<dbReference type="InterPro" id="IPR018702">
    <property type="entry name" value="DUF2207"/>
</dbReference>
<dbReference type="Pfam" id="PF09972">
    <property type="entry name" value="DUF2207"/>
    <property type="match status" value="1"/>
</dbReference>
<feature type="transmembrane region" description="Helical" evidence="1">
    <location>
        <begin position="317"/>
        <end position="339"/>
    </location>
</feature>
<evidence type="ECO:0000256" key="1">
    <source>
        <dbReference type="SAM" id="Phobius"/>
    </source>
</evidence>
<feature type="domain" description="Predicted membrane protein YciQ-like C-terminal" evidence="3">
    <location>
        <begin position="350"/>
        <end position="628"/>
    </location>
</feature>